<dbReference type="Gene3D" id="3.80.10.10">
    <property type="entry name" value="Ribonuclease Inhibitor"/>
    <property type="match status" value="1"/>
</dbReference>
<dbReference type="InterPro" id="IPR001611">
    <property type="entry name" value="Leu-rich_rpt"/>
</dbReference>
<dbReference type="Pfam" id="PF13855">
    <property type="entry name" value="LRR_8"/>
    <property type="match status" value="1"/>
</dbReference>
<dbReference type="GO" id="GO:0005834">
    <property type="term" value="C:heterotrimeric G-protein complex"/>
    <property type="evidence" value="ECO:0007669"/>
    <property type="project" value="InterPro"/>
</dbReference>
<organism evidence="1 2">
    <name type="scientific">Zophobas morio</name>
    <dbReference type="NCBI Taxonomy" id="2755281"/>
    <lineage>
        <taxon>Eukaryota</taxon>
        <taxon>Metazoa</taxon>
        <taxon>Ecdysozoa</taxon>
        <taxon>Arthropoda</taxon>
        <taxon>Hexapoda</taxon>
        <taxon>Insecta</taxon>
        <taxon>Pterygota</taxon>
        <taxon>Neoptera</taxon>
        <taxon>Endopterygota</taxon>
        <taxon>Coleoptera</taxon>
        <taxon>Polyphaga</taxon>
        <taxon>Cucujiformia</taxon>
        <taxon>Tenebrionidae</taxon>
        <taxon>Zophobas</taxon>
    </lineage>
</organism>
<dbReference type="PANTHER" id="PTHR15936:SF2">
    <property type="entry name" value="GUANINE NUCLEOTIDE-BINDING PROTEIN G(I)_G(S)_G(O) SUBUNIT GAMMA-13"/>
    <property type="match status" value="1"/>
</dbReference>
<dbReference type="GO" id="GO:0031681">
    <property type="term" value="F:G-protein beta-subunit binding"/>
    <property type="evidence" value="ECO:0007669"/>
    <property type="project" value="InterPro"/>
</dbReference>
<name>A0AA38HWQ2_9CUCU</name>
<reference evidence="1" key="1">
    <citation type="journal article" date="2023" name="G3 (Bethesda)">
        <title>Whole genome assemblies of Zophobas morio and Tenebrio molitor.</title>
        <authorList>
            <person name="Kaur S."/>
            <person name="Stinson S.A."/>
            <person name="diCenzo G.C."/>
        </authorList>
    </citation>
    <scope>NUCLEOTIDE SEQUENCE</scope>
    <source>
        <strain evidence="1">QUZm001</strain>
    </source>
</reference>
<dbReference type="PANTHER" id="PTHR15936">
    <property type="entry name" value="GUANINE NUCLEOTIDE-BINDING PROTEIN G I /G S /G O GAMMA-13 SUBUNIT"/>
    <property type="match status" value="1"/>
</dbReference>
<dbReference type="GO" id="GO:0050909">
    <property type="term" value="P:sensory perception of taste"/>
    <property type="evidence" value="ECO:0007669"/>
    <property type="project" value="InterPro"/>
</dbReference>
<keyword evidence="2" id="KW-1185">Reference proteome</keyword>
<protein>
    <submittedName>
        <fullName evidence="1">Uncharacterized protein</fullName>
    </submittedName>
</protein>
<dbReference type="Proteomes" id="UP001168821">
    <property type="component" value="Unassembled WGS sequence"/>
</dbReference>
<gene>
    <name evidence="1" type="ORF">Zmor_022497</name>
</gene>
<dbReference type="GO" id="GO:0007200">
    <property type="term" value="P:phospholipase C-activating G protein-coupled receptor signaling pathway"/>
    <property type="evidence" value="ECO:0007669"/>
    <property type="project" value="InterPro"/>
</dbReference>
<dbReference type="SUPFAM" id="SSF52058">
    <property type="entry name" value="L domain-like"/>
    <property type="match status" value="1"/>
</dbReference>
<dbReference type="EMBL" id="JALNTZ010000007">
    <property type="protein sequence ID" value="KAJ3644794.1"/>
    <property type="molecule type" value="Genomic_DNA"/>
</dbReference>
<dbReference type="InterPro" id="IPR039227">
    <property type="entry name" value="GNG13"/>
</dbReference>
<sequence>MEEITVTWHKNPKVIVENQYIPTLCCAIFNLKSDIKSISFDNCLIEDIQEECFSEKVANVTTNIEIFNNKLTSIKKDTFRNLKVQDIYLKNNLIEVIEDDSFLNLTELIYLDLSFNKVRTLKIRSLDEYTKLWSFNFAI</sequence>
<evidence type="ECO:0000313" key="1">
    <source>
        <dbReference type="EMBL" id="KAJ3644794.1"/>
    </source>
</evidence>
<accession>A0AA38HWQ2</accession>
<comment type="caution">
    <text evidence="1">The sequence shown here is derived from an EMBL/GenBank/DDBJ whole genome shotgun (WGS) entry which is preliminary data.</text>
</comment>
<evidence type="ECO:0000313" key="2">
    <source>
        <dbReference type="Proteomes" id="UP001168821"/>
    </source>
</evidence>
<dbReference type="AlphaFoldDB" id="A0AA38HWQ2"/>
<proteinExistence type="predicted"/>
<dbReference type="InterPro" id="IPR032675">
    <property type="entry name" value="LRR_dom_sf"/>
</dbReference>